<feature type="binding site" evidence="11">
    <location>
        <begin position="304"/>
        <end position="308"/>
    </location>
    <ligand>
        <name>FMN</name>
        <dbReference type="ChEBI" id="CHEBI:58210"/>
    </ligand>
</feature>
<dbReference type="PROSITE" id="PS00787">
    <property type="entry name" value="CHORISMATE_SYNTHASE_1"/>
    <property type="match status" value="1"/>
</dbReference>
<dbReference type="GO" id="GO:0010181">
    <property type="term" value="F:FMN binding"/>
    <property type="evidence" value="ECO:0007669"/>
    <property type="project" value="TreeGrafter"/>
</dbReference>
<comment type="pathway">
    <text evidence="1 11 12">Metabolic intermediate biosynthesis; chorismate biosynthesis; chorismate from D-erythrose 4-phosphate and phosphoenolpyruvate: step 7/7.</text>
</comment>
<proteinExistence type="inferred from homology"/>
<dbReference type="SUPFAM" id="SSF103263">
    <property type="entry name" value="Chorismate synthase, AroC"/>
    <property type="match status" value="1"/>
</dbReference>
<protein>
    <recommendedName>
        <fullName evidence="3 11">Chorismate synthase</fullName>
        <shortName evidence="11">CS</shortName>
        <ecNumber evidence="3 11">4.2.3.5</ecNumber>
    </recommendedName>
    <alternativeName>
        <fullName evidence="11">5-enolpyruvylshikimate-3-phosphate phospholyase</fullName>
    </alternativeName>
</protein>
<keyword evidence="8 11" id="KW-0521">NADP</keyword>
<dbReference type="InterPro" id="IPR020541">
    <property type="entry name" value="Chorismate_synthase_CS"/>
</dbReference>
<comment type="subunit">
    <text evidence="11">Homotetramer.</text>
</comment>
<keyword evidence="9 11" id="KW-0057">Aromatic amino acid biosynthesis</keyword>
<evidence type="ECO:0000256" key="9">
    <source>
        <dbReference type="ARBA" id="ARBA00023141"/>
    </source>
</evidence>
<keyword evidence="10 11" id="KW-0456">Lyase</keyword>
<dbReference type="STRING" id="887929.HMP0721_0297"/>
<accession>E6ME64</accession>
<dbReference type="Proteomes" id="UP000004754">
    <property type="component" value="Unassembled WGS sequence"/>
</dbReference>
<dbReference type="Gene3D" id="3.60.150.10">
    <property type="entry name" value="Chorismate synthase AroC"/>
    <property type="match status" value="1"/>
</dbReference>
<comment type="function">
    <text evidence="11">Catalyzes the anti-1,4-elimination of the C-3 phosphate and the C-6 proR hydrogen from 5-enolpyruvylshikimate-3-phosphate (EPSP) to yield chorismate, which is the branch point compound that serves as the starting substrate for the three terminal pathways of aromatic amino acid biosynthesis. This reaction introduces a second double bond into the aromatic ring system.</text>
</comment>
<keyword evidence="14" id="KW-1185">Reference proteome</keyword>
<comment type="cofactor">
    <cofactor evidence="11 12">
        <name>FMNH2</name>
        <dbReference type="ChEBI" id="CHEBI:57618"/>
    </cofactor>
    <text evidence="11 12">Reduced FMN (FMNH(2)).</text>
</comment>
<evidence type="ECO:0000256" key="3">
    <source>
        <dbReference type="ARBA" id="ARBA00013036"/>
    </source>
</evidence>
<evidence type="ECO:0000256" key="10">
    <source>
        <dbReference type="ARBA" id="ARBA00023239"/>
    </source>
</evidence>
<evidence type="ECO:0000313" key="13">
    <source>
        <dbReference type="EMBL" id="EFV02611.1"/>
    </source>
</evidence>
<dbReference type="PROSITE" id="PS00788">
    <property type="entry name" value="CHORISMATE_SYNTHASE_2"/>
    <property type="match status" value="1"/>
</dbReference>
<evidence type="ECO:0000256" key="1">
    <source>
        <dbReference type="ARBA" id="ARBA00005044"/>
    </source>
</evidence>
<evidence type="ECO:0000256" key="7">
    <source>
        <dbReference type="ARBA" id="ARBA00022827"/>
    </source>
</evidence>
<dbReference type="GO" id="GO:0009073">
    <property type="term" value="P:aromatic amino acid family biosynthetic process"/>
    <property type="evidence" value="ECO:0007669"/>
    <property type="project" value="UniProtKB-KW"/>
</dbReference>
<evidence type="ECO:0000256" key="5">
    <source>
        <dbReference type="ARBA" id="ARBA00022630"/>
    </source>
</evidence>
<dbReference type="EMBL" id="AEQN01000006">
    <property type="protein sequence ID" value="EFV02611.1"/>
    <property type="molecule type" value="Genomic_DNA"/>
</dbReference>
<dbReference type="EC" id="4.2.3.5" evidence="3 11"/>
<evidence type="ECO:0000256" key="6">
    <source>
        <dbReference type="ARBA" id="ARBA00022643"/>
    </source>
</evidence>
<dbReference type="UniPathway" id="UPA00053">
    <property type="reaction ID" value="UER00090"/>
</dbReference>
<evidence type="ECO:0000256" key="8">
    <source>
        <dbReference type="ARBA" id="ARBA00022857"/>
    </source>
</evidence>
<dbReference type="PANTHER" id="PTHR21085">
    <property type="entry name" value="CHORISMATE SYNTHASE"/>
    <property type="match status" value="1"/>
</dbReference>
<evidence type="ECO:0000256" key="11">
    <source>
        <dbReference type="HAMAP-Rule" id="MF_00300"/>
    </source>
</evidence>
<dbReference type="eggNOG" id="COG0082">
    <property type="taxonomic scope" value="Bacteria"/>
</dbReference>
<feature type="binding site" evidence="11">
    <location>
        <position position="331"/>
    </location>
    <ligand>
        <name>FMN</name>
        <dbReference type="ChEBI" id="CHEBI:58210"/>
    </ligand>
</feature>
<keyword evidence="7 11" id="KW-0274">FAD</keyword>
<dbReference type="Pfam" id="PF01264">
    <property type="entry name" value="Chorismate_synt"/>
    <property type="match status" value="1"/>
</dbReference>
<name>E6ME64_9FIRM</name>
<dbReference type="OrthoDB" id="9771806at2"/>
<feature type="binding site" evidence="11">
    <location>
        <position position="47"/>
    </location>
    <ligand>
        <name>NADP(+)</name>
        <dbReference type="ChEBI" id="CHEBI:58349"/>
    </ligand>
</feature>
<dbReference type="InterPro" id="IPR035904">
    <property type="entry name" value="Chorismate_synth_AroC_sf"/>
</dbReference>
<feature type="binding site" evidence="11">
    <location>
        <position position="289"/>
    </location>
    <ligand>
        <name>FMN</name>
        <dbReference type="ChEBI" id="CHEBI:58210"/>
    </ligand>
</feature>
<keyword evidence="6 11" id="KW-0288">FMN</keyword>
<evidence type="ECO:0000256" key="4">
    <source>
        <dbReference type="ARBA" id="ARBA00022605"/>
    </source>
</evidence>
<dbReference type="GO" id="GO:0008652">
    <property type="term" value="P:amino acid biosynthetic process"/>
    <property type="evidence" value="ECO:0007669"/>
    <property type="project" value="UniProtKB-KW"/>
</dbReference>
<dbReference type="GO" id="GO:0004107">
    <property type="term" value="F:chorismate synthase activity"/>
    <property type="evidence" value="ECO:0007669"/>
    <property type="project" value="UniProtKB-UniRule"/>
</dbReference>
<dbReference type="AlphaFoldDB" id="E6ME64"/>
<dbReference type="NCBIfam" id="TIGR00033">
    <property type="entry name" value="aroC"/>
    <property type="match status" value="1"/>
</dbReference>
<dbReference type="CDD" id="cd07304">
    <property type="entry name" value="Chorismate_synthase"/>
    <property type="match status" value="1"/>
</dbReference>
<keyword evidence="5 11" id="KW-0285">Flavoprotein</keyword>
<evidence type="ECO:0000313" key="14">
    <source>
        <dbReference type="Proteomes" id="UP000004754"/>
    </source>
</evidence>
<evidence type="ECO:0000256" key="12">
    <source>
        <dbReference type="RuleBase" id="RU000605"/>
    </source>
</evidence>
<dbReference type="HOGENOM" id="CLU_034547_0_0_9"/>
<dbReference type="HAMAP" id="MF_00300">
    <property type="entry name" value="Chorismate_synth"/>
    <property type="match status" value="1"/>
</dbReference>
<evidence type="ECO:0000256" key="2">
    <source>
        <dbReference type="ARBA" id="ARBA00008014"/>
    </source>
</evidence>
<keyword evidence="4 11" id="KW-0028">Amino-acid biosynthesis</keyword>
<comment type="caution">
    <text evidence="11">Lacks conserved residue(s) required for the propagation of feature annotation.</text>
</comment>
<sequence>MTSFWGNHLKLSVFGESHGRAIGAVIDGLPAGIPIDETAIAKEMDRRASRGKVLATPRKEADTVNIVSGYFEGHTTGTPLTGMIENTNTRSGDYAGTKNKMRPGHADYTAWLKYGGYQDYRGGGHFSGRLTAPVVFAGAVAKQVLAAKIEGLQVGSRILCIGGVADESIVIPEAYADLQYCDANWPAIDESRIPEMQAAVSEARADKDSVGGIIEGYVTGVPGGLGSPMFETVESRLAALLFAIPAVKGVEFGSGFAMSGMRGSEANDAFYMDGDRVKTRTNHNGGVNGGITNGMPLVFRVAFKPTPSIAQPQATIDMARREDTTIEITGRHDPCIVLRAIPAVEAATALCLLDLILEDGR</sequence>
<feature type="binding site" evidence="11">
    <location>
        <begin position="125"/>
        <end position="127"/>
    </location>
    <ligand>
        <name>FMN</name>
        <dbReference type="ChEBI" id="CHEBI:58210"/>
    </ligand>
</feature>
<dbReference type="NCBIfam" id="NF003793">
    <property type="entry name" value="PRK05382.1"/>
    <property type="match status" value="1"/>
</dbReference>
<dbReference type="GO" id="GO:0009423">
    <property type="term" value="P:chorismate biosynthetic process"/>
    <property type="evidence" value="ECO:0007669"/>
    <property type="project" value="UniProtKB-UniRule"/>
</dbReference>
<dbReference type="RefSeq" id="WP_006597716.1">
    <property type="nucleotide sequence ID" value="NZ_GL622359.1"/>
</dbReference>
<dbReference type="PANTHER" id="PTHR21085:SF0">
    <property type="entry name" value="CHORISMATE SYNTHASE"/>
    <property type="match status" value="1"/>
</dbReference>
<gene>
    <name evidence="11 13" type="primary">aroC</name>
    <name evidence="13" type="ORF">HMP0721_0297</name>
</gene>
<dbReference type="PIRSF" id="PIRSF001456">
    <property type="entry name" value="Chorismate_synth"/>
    <property type="match status" value="1"/>
</dbReference>
<comment type="similarity">
    <text evidence="2 11 12">Belongs to the chorismate synthase family.</text>
</comment>
<dbReference type="InterPro" id="IPR000453">
    <property type="entry name" value="Chorismate_synth"/>
</dbReference>
<reference evidence="13 14" key="1">
    <citation type="submission" date="2010-12" db="EMBL/GenBank/DDBJ databases">
        <authorList>
            <person name="Muzny D."/>
            <person name="Qin X."/>
            <person name="Deng J."/>
            <person name="Jiang H."/>
            <person name="Liu Y."/>
            <person name="Qu J."/>
            <person name="Song X.-Z."/>
            <person name="Zhang L."/>
            <person name="Thornton R."/>
            <person name="Coyle M."/>
            <person name="Francisco L."/>
            <person name="Jackson L."/>
            <person name="Javaid M."/>
            <person name="Korchina V."/>
            <person name="Kovar C."/>
            <person name="Mata R."/>
            <person name="Mathew T."/>
            <person name="Ngo R."/>
            <person name="Nguyen L."/>
            <person name="Nguyen N."/>
            <person name="Okwuonu G."/>
            <person name="Ongeri F."/>
            <person name="Pham C."/>
            <person name="Simmons D."/>
            <person name="Wilczek-Boney K."/>
            <person name="Hale W."/>
            <person name="Jakkamsetti A."/>
            <person name="Pham P."/>
            <person name="Ruth R."/>
            <person name="San Lucas F."/>
            <person name="Warren J."/>
            <person name="Zhang J."/>
            <person name="Zhao Z."/>
            <person name="Zhou C."/>
            <person name="Zhu D."/>
            <person name="Lee S."/>
            <person name="Bess C."/>
            <person name="Blankenburg K."/>
            <person name="Forbes L."/>
            <person name="Fu Q."/>
            <person name="Gubbala S."/>
            <person name="Hirani K."/>
            <person name="Jayaseelan J.C."/>
            <person name="Lara F."/>
            <person name="Munidasa M."/>
            <person name="Palculict T."/>
            <person name="Patil S."/>
            <person name="Pu L.-L."/>
            <person name="Saada N."/>
            <person name="Tang L."/>
            <person name="Weissenberger G."/>
            <person name="Zhu Y."/>
            <person name="Hemphill L."/>
            <person name="Shang Y."/>
            <person name="Youmans B."/>
            <person name="Ayvaz T."/>
            <person name="Ross M."/>
            <person name="Santibanez J."/>
            <person name="Aqrawi P."/>
            <person name="Gross S."/>
            <person name="Joshi V."/>
            <person name="Fowler G."/>
            <person name="Nazareth L."/>
            <person name="Reid J."/>
            <person name="Worley K."/>
            <person name="Petrosino J."/>
            <person name="Highlander S."/>
            <person name="Gibbs R."/>
        </authorList>
    </citation>
    <scope>NUCLEOTIDE SEQUENCE [LARGE SCALE GENOMIC DNA]</scope>
    <source>
        <strain evidence="13 14">ATCC 23263</strain>
    </source>
</reference>
<comment type="caution">
    <text evidence="13">The sequence shown here is derived from an EMBL/GenBank/DDBJ whole genome shotgun (WGS) entry which is preliminary data.</text>
</comment>
<comment type="catalytic activity">
    <reaction evidence="11 12">
        <text>5-O-(1-carboxyvinyl)-3-phosphoshikimate = chorismate + phosphate</text>
        <dbReference type="Rhea" id="RHEA:21020"/>
        <dbReference type="ChEBI" id="CHEBI:29748"/>
        <dbReference type="ChEBI" id="CHEBI:43474"/>
        <dbReference type="ChEBI" id="CHEBI:57701"/>
        <dbReference type="EC" id="4.2.3.5"/>
    </reaction>
</comment>
<organism evidence="13 14">
    <name type="scientific">Pseudoramibacter alactolyticus ATCC 23263</name>
    <dbReference type="NCBI Taxonomy" id="887929"/>
    <lineage>
        <taxon>Bacteria</taxon>
        <taxon>Bacillati</taxon>
        <taxon>Bacillota</taxon>
        <taxon>Clostridia</taxon>
        <taxon>Eubacteriales</taxon>
        <taxon>Eubacteriaceae</taxon>
        <taxon>Pseudoramibacter</taxon>
    </lineage>
</organism>
<dbReference type="GO" id="GO:0005829">
    <property type="term" value="C:cytosol"/>
    <property type="evidence" value="ECO:0007669"/>
    <property type="project" value="TreeGrafter"/>
</dbReference>